<evidence type="ECO:0008006" key="3">
    <source>
        <dbReference type="Google" id="ProtNLM"/>
    </source>
</evidence>
<reference evidence="1 2" key="1">
    <citation type="submission" date="2023-07" db="EMBL/GenBank/DDBJ databases">
        <title>Sorghum-associated microbial communities from plants grown in Nebraska, USA.</title>
        <authorList>
            <person name="Schachtman D."/>
        </authorList>
    </citation>
    <scope>NUCLEOTIDE SEQUENCE [LARGE SCALE GENOMIC DNA]</scope>
    <source>
        <strain evidence="1 2">BE248</strain>
    </source>
</reference>
<name>A0ABU1UM10_9ACTN</name>
<comment type="caution">
    <text evidence="1">The sequence shown here is derived from an EMBL/GenBank/DDBJ whole genome shotgun (WGS) entry which is preliminary data.</text>
</comment>
<evidence type="ECO:0000313" key="1">
    <source>
        <dbReference type="EMBL" id="MDR7086217.1"/>
    </source>
</evidence>
<dbReference type="Proteomes" id="UP001257739">
    <property type="component" value="Unassembled WGS sequence"/>
</dbReference>
<keyword evidence="2" id="KW-1185">Reference proteome</keyword>
<dbReference type="EMBL" id="JAVDWH010000001">
    <property type="protein sequence ID" value="MDR7086217.1"/>
    <property type="molecule type" value="Genomic_DNA"/>
</dbReference>
<protein>
    <recommendedName>
        <fullName evidence="3">Secreted protein</fullName>
    </recommendedName>
</protein>
<dbReference type="InterPro" id="IPR043777">
    <property type="entry name" value="DUF5719"/>
</dbReference>
<dbReference type="RefSeq" id="WP_309967630.1">
    <property type="nucleotide sequence ID" value="NZ_JAVDWH010000001.1"/>
</dbReference>
<sequence>MIRYRTVGIPLVAAGLVIGAYFAPEQSDDPRPPAGVKVTQTTYGCPAGAGITVAAGQVSPGTTGTATVLPGKSTAKDLGGTRSWRTARVDGRGVLVEQQGRGSGPSGFFGSIAPKAGGSGLGVGSCSASVDAAWFLGLGSGVKHFSTVTLTNGTTAPAAVDLDLWGPDGKIDAVGAKGIVIKPHTTRRVQLEDLAAGEPELALRVLRRRGAVSAVVNDFSTAVFGGTEPVTATSAPRRSQVVGGLVSGASGRTLALLNPGTATARVEVDVIGSKSTFKPEGLGAIKVKGESVRLVEVPSTAGGARQALKVTSDVPVAATVRMAPNELDYAYAESVLPLSGPAIVPVSLGKGVSAPDLIVTAPRGTSSVQVFAYDKNMKQLGEFTMSIEGETTKHIDVAKKFTQKGIAYLVVQSKGEVVGAATYRDGGLVSSLALLSAPIRVLAPQVRPID</sequence>
<dbReference type="Pfam" id="PF18986">
    <property type="entry name" value="DUF5719"/>
    <property type="match status" value="1"/>
</dbReference>
<accession>A0ABU1UM10</accession>
<gene>
    <name evidence="1" type="ORF">J2X11_001056</name>
</gene>
<proteinExistence type="predicted"/>
<organism evidence="1 2">
    <name type="scientific">Aeromicrobium panaciterrae</name>
    <dbReference type="NCBI Taxonomy" id="363861"/>
    <lineage>
        <taxon>Bacteria</taxon>
        <taxon>Bacillati</taxon>
        <taxon>Actinomycetota</taxon>
        <taxon>Actinomycetes</taxon>
        <taxon>Propionibacteriales</taxon>
        <taxon>Nocardioidaceae</taxon>
        <taxon>Aeromicrobium</taxon>
    </lineage>
</organism>
<evidence type="ECO:0000313" key="2">
    <source>
        <dbReference type="Proteomes" id="UP001257739"/>
    </source>
</evidence>